<sequence>MRLHTFAVLSLAAGHGLSAAVGPTEDEASQRVLSSSSSFECDVPPAVSPDSDGLPSADELFSGPEALQKQVERHGALVRIPSISYDDMADVNEDPRWDVFLDVHRLLEELYPAVHARMNRTKVNRLGLVYTIAGSDPSLRPVMLTAHQDVVPVADGSTWTHAPFSGHFDGTMLWGRGAYDDKNSLTALMSALEALFLTKTGWTPRRGLVLALGFDEETSGQRGAGTMAPYLERRFGRDSMALLLDEGSAGLERLGDVVFALPSVLEKGHVDVLYELRVAGGHSSMPFPHTGIGIAAEMVAALEQNPYAPAILPGSPLHQSYCCKARYAPEANPEITRLIRQDRLDELATLLAAIDRPTNFRLQTSQSVDLIAGGVKINAMPEVVRLGVNYRVATHESIDAVKRKTVQLMRPIAEKYGLTLEAFKDSGFGEAEDTVDSNVVVLLDAVKPLYQVDYNGTLRLTTDQETQPAPVSPTTGPVWDLFSGTIQHTFAFEGGKVVPAGDLMNGNTDTRHYLNLTRNIYRWLPMMENAGMNPHTVDEGIDMHAHMGVIRFYYNLIRNFDASDPPGVNARVVGEFGVEARAKDIVLLDSHDVAIDAAKHTNRMVAMTGIEQLGHDGGADEDGVEEILQKGQFDVSLEAVDLAAKMVAVDTDVEAANMLLAAFFGCVDPFGQEDETSTGAPGGFFGADKLAQPIHQARARGHERERGALAAWNDEAVTTSQFVNRANLHKVKRAQGQAR</sequence>
<proteinExistence type="inferred from homology"/>
<dbReference type="GO" id="GO:0000328">
    <property type="term" value="C:fungal-type vacuole lumen"/>
    <property type="evidence" value="ECO:0007669"/>
    <property type="project" value="TreeGrafter"/>
</dbReference>
<dbReference type="HOGENOM" id="CLU_021802_11_0_1"/>
<comment type="similarity">
    <text evidence="1">Belongs to the peptidase M20A family.</text>
</comment>
<dbReference type="CDD" id="cd05674">
    <property type="entry name" value="M20_yscS"/>
    <property type="match status" value="1"/>
</dbReference>
<dbReference type="eggNOG" id="KOG2275">
    <property type="taxonomic scope" value="Eukaryota"/>
</dbReference>
<dbReference type="STRING" id="655863.F0XKT6"/>
<dbReference type="Proteomes" id="UP000007796">
    <property type="component" value="Unassembled WGS sequence"/>
</dbReference>
<dbReference type="PROSITE" id="PS00758">
    <property type="entry name" value="ARGE_DAPE_CPG2_1"/>
    <property type="match status" value="1"/>
</dbReference>
<dbReference type="PANTHER" id="PTHR45962:SF1">
    <property type="entry name" value="N-FATTY-ACYL-AMINO ACID SYNTHASE_HYDROLASE PM20D1"/>
    <property type="match status" value="1"/>
</dbReference>
<dbReference type="GO" id="GO:0051603">
    <property type="term" value="P:proteolysis involved in protein catabolic process"/>
    <property type="evidence" value="ECO:0007669"/>
    <property type="project" value="TreeGrafter"/>
</dbReference>
<dbReference type="GO" id="GO:0046872">
    <property type="term" value="F:metal ion binding"/>
    <property type="evidence" value="ECO:0007669"/>
    <property type="project" value="UniProtKB-KW"/>
</dbReference>
<dbReference type="GO" id="GO:0004180">
    <property type="term" value="F:carboxypeptidase activity"/>
    <property type="evidence" value="ECO:0007669"/>
    <property type="project" value="UniProtKB-KW"/>
</dbReference>
<name>F0XKT6_GROCL</name>
<dbReference type="Gene3D" id="3.40.630.10">
    <property type="entry name" value="Zn peptidases"/>
    <property type="match status" value="1"/>
</dbReference>
<dbReference type="AlphaFoldDB" id="F0XKT6"/>
<dbReference type="InParanoid" id="F0XKT6"/>
<keyword evidence="9" id="KW-1185">Reference proteome</keyword>
<evidence type="ECO:0000313" key="9">
    <source>
        <dbReference type="Proteomes" id="UP000007796"/>
    </source>
</evidence>
<feature type="signal peptide" evidence="7">
    <location>
        <begin position="1"/>
        <end position="19"/>
    </location>
</feature>
<dbReference type="InterPro" id="IPR036264">
    <property type="entry name" value="Bact_exopeptidase_dim_dom"/>
</dbReference>
<reference evidence="8 9" key="1">
    <citation type="journal article" date="2011" name="Proc. Natl. Acad. Sci. U.S.A.">
        <title>Genome and transcriptome analyses of the mountain pine beetle-fungal symbiont Grosmannia clavigera, a lodgepole pine pathogen.</title>
        <authorList>
            <person name="DiGuistini S."/>
            <person name="Wang Y."/>
            <person name="Liao N.Y."/>
            <person name="Taylor G."/>
            <person name="Tanguay P."/>
            <person name="Feau N."/>
            <person name="Henrissat B."/>
            <person name="Chan S.K."/>
            <person name="Hesse-Orce U."/>
            <person name="Alamouti S.M."/>
            <person name="Tsui C.K.M."/>
            <person name="Docking R.T."/>
            <person name="Levasseur A."/>
            <person name="Haridas S."/>
            <person name="Robertson G."/>
            <person name="Birol I."/>
            <person name="Holt R.A."/>
            <person name="Marra M.A."/>
            <person name="Hamelin R.C."/>
            <person name="Hirst M."/>
            <person name="Jones S.J.M."/>
            <person name="Bohlmann J."/>
            <person name="Breuil C."/>
        </authorList>
    </citation>
    <scope>NUCLEOTIDE SEQUENCE [LARGE SCALE GENOMIC DNA]</scope>
    <source>
        <strain evidence="9">kw1407 / UAMH 11150</strain>
    </source>
</reference>
<evidence type="ECO:0000313" key="8">
    <source>
        <dbReference type="EMBL" id="EFX01806.1"/>
    </source>
</evidence>
<keyword evidence="2" id="KW-0645">Protease</keyword>
<keyword evidence="3" id="KW-0479">Metal-binding</keyword>
<dbReference type="InterPro" id="IPR047177">
    <property type="entry name" value="Pept_M20A"/>
</dbReference>
<dbReference type="InterPro" id="IPR001261">
    <property type="entry name" value="ArgE/DapE_CS"/>
</dbReference>
<evidence type="ECO:0000256" key="3">
    <source>
        <dbReference type="ARBA" id="ARBA00022723"/>
    </source>
</evidence>
<feature type="chain" id="PRO_5003260131" evidence="7">
    <location>
        <begin position="20"/>
        <end position="739"/>
    </location>
</feature>
<evidence type="ECO:0000256" key="4">
    <source>
        <dbReference type="ARBA" id="ARBA00022801"/>
    </source>
</evidence>
<dbReference type="SUPFAM" id="SSF55031">
    <property type="entry name" value="Bacterial exopeptidase dimerisation domain"/>
    <property type="match status" value="1"/>
</dbReference>
<protein>
    <submittedName>
        <fullName evidence="8">Vacuolar carboxypeptidase</fullName>
    </submittedName>
</protein>
<keyword evidence="5" id="KW-0862">Zinc</keyword>
<dbReference type="SUPFAM" id="SSF53187">
    <property type="entry name" value="Zn-dependent exopeptidases"/>
    <property type="match status" value="1"/>
</dbReference>
<keyword evidence="4" id="KW-0378">Hydrolase</keyword>
<accession>F0XKT6</accession>
<evidence type="ECO:0000256" key="5">
    <source>
        <dbReference type="ARBA" id="ARBA00022833"/>
    </source>
</evidence>
<keyword evidence="7" id="KW-0732">Signal</keyword>
<evidence type="ECO:0000256" key="1">
    <source>
        <dbReference type="ARBA" id="ARBA00006247"/>
    </source>
</evidence>
<dbReference type="Pfam" id="PF01546">
    <property type="entry name" value="Peptidase_M20"/>
    <property type="match status" value="1"/>
</dbReference>
<dbReference type="EMBL" id="GL629788">
    <property type="protein sequence ID" value="EFX01806.1"/>
    <property type="molecule type" value="Genomic_DNA"/>
</dbReference>
<feature type="region of interest" description="Disordered" evidence="6">
    <location>
        <begin position="30"/>
        <end position="55"/>
    </location>
</feature>
<gene>
    <name evidence="8" type="ORF">CMQ_8272</name>
</gene>
<dbReference type="RefSeq" id="XP_014171288.1">
    <property type="nucleotide sequence ID" value="XM_014315813.1"/>
</dbReference>
<evidence type="ECO:0000256" key="7">
    <source>
        <dbReference type="SAM" id="SignalP"/>
    </source>
</evidence>
<evidence type="ECO:0000256" key="6">
    <source>
        <dbReference type="SAM" id="MobiDB-lite"/>
    </source>
</evidence>
<dbReference type="Gene3D" id="1.10.150.900">
    <property type="match status" value="1"/>
</dbReference>
<dbReference type="GeneID" id="25981909"/>
<dbReference type="Gene3D" id="3.30.70.360">
    <property type="match status" value="1"/>
</dbReference>
<dbReference type="OrthoDB" id="3064516at2759"/>
<organism evidence="9">
    <name type="scientific">Grosmannia clavigera (strain kw1407 / UAMH 11150)</name>
    <name type="common">Blue stain fungus</name>
    <name type="synonym">Graphiocladiella clavigera</name>
    <dbReference type="NCBI Taxonomy" id="655863"/>
    <lineage>
        <taxon>Eukaryota</taxon>
        <taxon>Fungi</taxon>
        <taxon>Dikarya</taxon>
        <taxon>Ascomycota</taxon>
        <taxon>Pezizomycotina</taxon>
        <taxon>Sordariomycetes</taxon>
        <taxon>Sordariomycetidae</taxon>
        <taxon>Ophiostomatales</taxon>
        <taxon>Ophiostomataceae</taxon>
        <taxon>Leptographium</taxon>
    </lineage>
</organism>
<dbReference type="InterPro" id="IPR002933">
    <property type="entry name" value="Peptidase_M20"/>
</dbReference>
<dbReference type="PANTHER" id="PTHR45962">
    <property type="entry name" value="N-FATTY-ACYL-AMINO ACID SYNTHASE/HYDROLASE PM20D1"/>
    <property type="match status" value="1"/>
</dbReference>
<keyword evidence="8" id="KW-0121">Carboxypeptidase</keyword>
<evidence type="ECO:0000256" key="2">
    <source>
        <dbReference type="ARBA" id="ARBA00022670"/>
    </source>
</evidence>